<keyword evidence="4" id="KW-1003">Cell membrane</keyword>
<keyword evidence="3" id="KW-0813">Transport</keyword>
<feature type="transmembrane region" description="Helical" evidence="8">
    <location>
        <begin position="289"/>
        <end position="310"/>
    </location>
</feature>
<comment type="subcellular location">
    <subcellularLocation>
        <location evidence="1">Cell membrane</location>
        <topology evidence="1">Multi-pass membrane protein</topology>
    </subcellularLocation>
</comment>
<evidence type="ECO:0000256" key="4">
    <source>
        <dbReference type="ARBA" id="ARBA00022475"/>
    </source>
</evidence>
<evidence type="ECO:0000256" key="6">
    <source>
        <dbReference type="ARBA" id="ARBA00022989"/>
    </source>
</evidence>
<protein>
    <recommendedName>
        <fullName evidence="11">Malate transporter</fullName>
    </recommendedName>
</protein>
<evidence type="ECO:0000256" key="2">
    <source>
        <dbReference type="ARBA" id="ARBA00010145"/>
    </source>
</evidence>
<dbReference type="PANTHER" id="PTHR36838:SF1">
    <property type="entry name" value="SLR1864 PROTEIN"/>
    <property type="match status" value="1"/>
</dbReference>
<dbReference type="GO" id="GO:0055085">
    <property type="term" value="P:transmembrane transport"/>
    <property type="evidence" value="ECO:0007669"/>
    <property type="project" value="InterPro"/>
</dbReference>
<evidence type="ECO:0000313" key="9">
    <source>
        <dbReference type="EMBL" id="OLA39563.1"/>
    </source>
</evidence>
<name>A0A1Q6RB17_9FIRM</name>
<accession>A0A1Q6RB17</accession>
<feature type="transmembrane region" description="Helical" evidence="8">
    <location>
        <begin position="198"/>
        <end position="218"/>
    </location>
</feature>
<evidence type="ECO:0000256" key="5">
    <source>
        <dbReference type="ARBA" id="ARBA00022692"/>
    </source>
</evidence>
<dbReference type="Proteomes" id="UP000186777">
    <property type="component" value="Unassembled WGS sequence"/>
</dbReference>
<gene>
    <name evidence="9" type="ORF">BHW43_01385</name>
</gene>
<keyword evidence="7 8" id="KW-0472">Membrane</keyword>
<feature type="transmembrane region" description="Helical" evidence="8">
    <location>
        <begin position="169"/>
        <end position="186"/>
    </location>
</feature>
<keyword evidence="5 8" id="KW-0812">Transmembrane</keyword>
<organism evidence="9 10">
    <name type="scientific">Phascolarctobacterium succinatutens</name>
    <dbReference type="NCBI Taxonomy" id="626940"/>
    <lineage>
        <taxon>Bacteria</taxon>
        <taxon>Bacillati</taxon>
        <taxon>Bacillota</taxon>
        <taxon>Negativicutes</taxon>
        <taxon>Acidaminococcales</taxon>
        <taxon>Acidaminococcaceae</taxon>
        <taxon>Phascolarctobacterium</taxon>
    </lineage>
</organism>
<feature type="transmembrane region" description="Helical" evidence="8">
    <location>
        <begin position="130"/>
        <end position="148"/>
    </location>
</feature>
<comment type="similarity">
    <text evidence="2">Belongs to the auxin efflux carrier (TC 2.A.69) family.</text>
</comment>
<feature type="transmembrane region" description="Helical" evidence="8">
    <location>
        <begin position="6"/>
        <end position="25"/>
    </location>
</feature>
<dbReference type="InterPro" id="IPR038770">
    <property type="entry name" value="Na+/solute_symporter_sf"/>
</dbReference>
<keyword evidence="6 8" id="KW-1133">Transmembrane helix</keyword>
<feature type="transmembrane region" description="Helical" evidence="8">
    <location>
        <begin position="37"/>
        <end position="59"/>
    </location>
</feature>
<dbReference type="AlphaFoldDB" id="A0A1Q6RB17"/>
<dbReference type="InterPro" id="IPR004776">
    <property type="entry name" value="Mem_transp_PIN-like"/>
</dbReference>
<evidence type="ECO:0000313" key="10">
    <source>
        <dbReference type="Proteomes" id="UP000186777"/>
    </source>
</evidence>
<dbReference type="PANTHER" id="PTHR36838">
    <property type="entry name" value="AUXIN EFFLUX CARRIER FAMILY PROTEIN"/>
    <property type="match status" value="1"/>
</dbReference>
<feature type="transmembrane region" description="Helical" evidence="8">
    <location>
        <begin position="230"/>
        <end position="250"/>
    </location>
</feature>
<dbReference type="GO" id="GO:0005886">
    <property type="term" value="C:plasma membrane"/>
    <property type="evidence" value="ECO:0007669"/>
    <property type="project" value="UniProtKB-SubCell"/>
</dbReference>
<dbReference type="Pfam" id="PF03547">
    <property type="entry name" value="Mem_trans"/>
    <property type="match status" value="2"/>
</dbReference>
<evidence type="ECO:0000256" key="3">
    <source>
        <dbReference type="ARBA" id="ARBA00022448"/>
    </source>
</evidence>
<dbReference type="RefSeq" id="WP_303679215.1">
    <property type="nucleotide sequence ID" value="NZ_MNTG01000001.1"/>
</dbReference>
<sequence length="312" mass="34923">MEIVLHALNGVLTIMLMIAVGFYLERRGWFSEDSVALISRLVNYVCLPTYMLTNILGQFKHDQLITLSHGLIVPLISMLAGYFISRLLGRLIGVPREHRGIFSICVSFSNTIFIGLPLGIALFGDAGAPYIMIYYMVNTTLFWTIGFHDLASSNGVTMPLFSRKTLKSIMSPPLMGFMLGVVMVLLEWNLPEPVFKSFHYLGSMTTPLAMLFIGIAMSKTRWEEIAVGKELVVAMLGRYLICPWIVFLILPFFHLEPMMEKVFVIMAAMPAMTNTAIVAKGYGGDYKYAAMLTAVSTVLAVFAIPFYMWLVH</sequence>
<evidence type="ECO:0000256" key="8">
    <source>
        <dbReference type="SAM" id="Phobius"/>
    </source>
</evidence>
<comment type="caution">
    <text evidence="9">The sequence shown here is derived from an EMBL/GenBank/DDBJ whole genome shotgun (WGS) entry which is preliminary data.</text>
</comment>
<dbReference type="Gene3D" id="1.20.1530.20">
    <property type="match status" value="2"/>
</dbReference>
<evidence type="ECO:0000256" key="7">
    <source>
        <dbReference type="ARBA" id="ARBA00023136"/>
    </source>
</evidence>
<dbReference type="STRING" id="626940.BHW43_01385"/>
<feature type="transmembrane region" description="Helical" evidence="8">
    <location>
        <begin position="71"/>
        <end position="89"/>
    </location>
</feature>
<reference evidence="9 10" key="1">
    <citation type="journal article" date="2016" name="Nat. Biotechnol.">
        <title>Measurement of bacterial replication rates in microbial communities.</title>
        <authorList>
            <person name="Brown C.T."/>
            <person name="Olm M.R."/>
            <person name="Thomas B.C."/>
            <person name="Banfield J.F."/>
        </authorList>
    </citation>
    <scope>NUCLEOTIDE SEQUENCE [LARGE SCALE GENOMIC DNA]</scope>
    <source>
        <strain evidence="9">46_33</strain>
    </source>
</reference>
<evidence type="ECO:0000256" key="1">
    <source>
        <dbReference type="ARBA" id="ARBA00004651"/>
    </source>
</evidence>
<proteinExistence type="inferred from homology"/>
<dbReference type="EMBL" id="MNTG01000001">
    <property type="protein sequence ID" value="OLA39563.1"/>
    <property type="molecule type" value="Genomic_DNA"/>
</dbReference>
<evidence type="ECO:0008006" key="11">
    <source>
        <dbReference type="Google" id="ProtNLM"/>
    </source>
</evidence>
<feature type="transmembrane region" description="Helical" evidence="8">
    <location>
        <begin position="101"/>
        <end position="124"/>
    </location>
</feature>
<feature type="transmembrane region" description="Helical" evidence="8">
    <location>
        <begin position="262"/>
        <end position="282"/>
    </location>
</feature>